<evidence type="ECO:0000259" key="1">
    <source>
        <dbReference type="Pfam" id="PF08387"/>
    </source>
</evidence>
<evidence type="ECO:0008006" key="5">
    <source>
        <dbReference type="Google" id="ProtNLM"/>
    </source>
</evidence>
<dbReference type="AlphaFoldDB" id="A0A9R0R680"/>
<dbReference type="Gramene" id="TRITD1Bv1G215690.1">
    <property type="protein sequence ID" value="TRITD1Bv1G215690.1"/>
    <property type="gene ID" value="TRITD1Bv1G215690"/>
</dbReference>
<name>A0A9R0R680_TRITD</name>
<dbReference type="EMBL" id="LT934112">
    <property type="protein sequence ID" value="VAH23055.1"/>
    <property type="molecule type" value="Genomic_DNA"/>
</dbReference>
<dbReference type="InterPro" id="IPR055411">
    <property type="entry name" value="LRR_FXL15/At3g58940/PEG3-like"/>
</dbReference>
<feature type="domain" description="FBD" evidence="1">
    <location>
        <begin position="174"/>
        <end position="219"/>
    </location>
</feature>
<evidence type="ECO:0000313" key="4">
    <source>
        <dbReference type="Proteomes" id="UP000324705"/>
    </source>
</evidence>
<organism evidence="3 4">
    <name type="scientific">Triticum turgidum subsp. durum</name>
    <name type="common">Durum wheat</name>
    <name type="synonym">Triticum durum</name>
    <dbReference type="NCBI Taxonomy" id="4567"/>
    <lineage>
        <taxon>Eukaryota</taxon>
        <taxon>Viridiplantae</taxon>
        <taxon>Streptophyta</taxon>
        <taxon>Embryophyta</taxon>
        <taxon>Tracheophyta</taxon>
        <taxon>Spermatophyta</taxon>
        <taxon>Magnoliopsida</taxon>
        <taxon>Liliopsida</taxon>
        <taxon>Poales</taxon>
        <taxon>Poaceae</taxon>
        <taxon>BOP clade</taxon>
        <taxon>Pooideae</taxon>
        <taxon>Triticodae</taxon>
        <taxon>Triticeae</taxon>
        <taxon>Triticinae</taxon>
        <taxon>Triticum</taxon>
    </lineage>
</organism>
<dbReference type="InterPro" id="IPR006566">
    <property type="entry name" value="FBD"/>
</dbReference>
<accession>A0A9R0R680</accession>
<protein>
    <recommendedName>
        <fullName evidence="5">FBD domain-containing protein</fullName>
    </recommendedName>
</protein>
<evidence type="ECO:0000259" key="2">
    <source>
        <dbReference type="Pfam" id="PF24758"/>
    </source>
</evidence>
<reference evidence="3 4" key="1">
    <citation type="submission" date="2017-09" db="EMBL/GenBank/DDBJ databases">
        <authorList>
            <consortium name="International Durum Wheat Genome Sequencing Consortium (IDWGSC)"/>
            <person name="Milanesi L."/>
        </authorList>
    </citation>
    <scope>NUCLEOTIDE SEQUENCE [LARGE SCALE GENOMIC DNA]</scope>
    <source>
        <strain evidence="4">cv. Svevo</strain>
    </source>
</reference>
<dbReference type="InterPro" id="IPR055302">
    <property type="entry name" value="F-box_dom-containing"/>
</dbReference>
<dbReference type="Pfam" id="PF08387">
    <property type="entry name" value="FBD"/>
    <property type="match status" value="1"/>
</dbReference>
<dbReference type="OMA" id="NCNINDW"/>
<dbReference type="Proteomes" id="UP000324705">
    <property type="component" value="Chromosome 1B"/>
</dbReference>
<feature type="domain" description="F-box/LRR-repeat protein 15/At3g58940/PEG3-like LRR" evidence="2">
    <location>
        <begin position="2"/>
        <end position="158"/>
    </location>
</feature>
<dbReference type="PANTHER" id="PTHR32141:SF182">
    <property type="entry name" value="F-BOX DOMAIN-CONTAINING PROTEIN"/>
    <property type="match status" value="1"/>
</dbReference>
<keyword evidence="4" id="KW-1185">Reference proteome</keyword>
<evidence type="ECO:0000313" key="3">
    <source>
        <dbReference type="EMBL" id="VAH23055.1"/>
    </source>
</evidence>
<gene>
    <name evidence="3" type="ORF">TRITD_1Bv1G215690</name>
</gene>
<proteinExistence type="predicted"/>
<sequence length="285" mass="32345">MYDVGISDNHLQSMITGCVVLESVSMHIMGFGRLCITSLTLRSITFYGPSKGEGAVTFQELVIEDAPFLERLVTLYPYCSPATIRIIQAPKLEILGSLSQGISTLDTETAFSVQKMVAVSLTSKMHTVKILVLDSIGPNLDSVVDFLKCFPCLQKLYIFPHRGNYVNNVQEYDPLDPMECLEVHLRTVVLRNYNGYTRPVIDFARFFILNAKVLEEVEIGVFSHRKDRCLRRQGRELQVENRASRDAQIGLKMDEETILKHHDRTHDFSMADPFDKPGGRLIHMF</sequence>
<dbReference type="Pfam" id="PF24758">
    <property type="entry name" value="LRR_At5g56370"/>
    <property type="match status" value="1"/>
</dbReference>
<dbReference type="PANTHER" id="PTHR32141">
    <property type="match status" value="1"/>
</dbReference>